<dbReference type="AlphaFoldDB" id="F9RS11"/>
<dbReference type="GO" id="GO:0015297">
    <property type="term" value="F:antiporter activity"/>
    <property type="evidence" value="ECO:0007669"/>
    <property type="project" value="UniProtKB-KW"/>
</dbReference>
<protein>
    <submittedName>
        <fullName evidence="11">Na+/H+ antiporter NhaC-like protein</fullName>
    </submittedName>
</protein>
<evidence type="ECO:0000256" key="5">
    <source>
        <dbReference type="ARBA" id="ARBA00022692"/>
    </source>
</evidence>
<feature type="transmembrane region" description="Helical" evidence="9">
    <location>
        <begin position="365"/>
        <end position="385"/>
    </location>
</feature>
<feature type="transmembrane region" description="Helical" evidence="9">
    <location>
        <begin position="194"/>
        <end position="215"/>
    </location>
</feature>
<feature type="transmembrane region" description="Helical" evidence="9">
    <location>
        <begin position="33"/>
        <end position="51"/>
    </location>
</feature>
<feature type="transmembrane region" description="Helical" evidence="9">
    <location>
        <begin position="103"/>
        <end position="127"/>
    </location>
</feature>
<feature type="transmembrane region" description="Helical" evidence="9">
    <location>
        <begin position="405"/>
        <end position="424"/>
    </location>
</feature>
<keyword evidence="3" id="KW-0050">Antiport</keyword>
<reference evidence="11 12" key="1">
    <citation type="journal article" date="2012" name="Int. J. Syst. Evol. Microbiol.">
        <title>Vibrio caribbeanicus sp. nov., isolated from the marine sponge Scleritoderma cyanea.</title>
        <authorList>
            <person name="Hoffmann M."/>
            <person name="Monday S.R."/>
            <person name="Allard M.W."/>
            <person name="Strain E.A."/>
            <person name="Whittaker P."/>
            <person name="Naum M."/>
            <person name="McCarthy P.J."/>
            <person name="Lopez J.V."/>
            <person name="Fischer M."/>
            <person name="Brown E.W."/>
        </authorList>
    </citation>
    <scope>NUCLEOTIDE SEQUENCE [LARGE SCALE GENOMIC DNA]</scope>
    <source>
        <strain evidence="11 12">LMG 19158</strain>
    </source>
</reference>
<evidence type="ECO:0000259" key="10">
    <source>
        <dbReference type="Pfam" id="PF03553"/>
    </source>
</evidence>
<feature type="transmembrane region" description="Helical" evidence="9">
    <location>
        <begin position="72"/>
        <end position="91"/>
    </location>
</feature>
<name>F9RS11_9VIBR</name>
<keyword evidence="4" id="KW-1003">Cell membrane</keyword>
<dbReference type="Pfam" id="PF03553">
    <property type="entry name" value="Na_H_antiporter"/>
    <property type="match status" value="2"/>
</dbReference>
<evidence type="ECO:0000256" key="9">
    <source>
        <dbReference type="SAM" id="Phobius"/>
    </source>
</evidence>
<evidence type="ECO:0000256" key="2">
    <source>
        <dbReference type="ARBA" id="ARBA00022448"/>
    </source>
</evidence>
<dbReference type="PANTHER" id="PTHR33451:SF5">
    <property type="entry name" value="NA+_H+ ANTIPORTER"/>
    <property type="match status" value="1"/>
</dbReference>
<accession>F9RS11</accession>
<evidence type="ECO:0000313" key="12">
    <source>
        <dbReference type="Proteomes" id="UP000004349"/>
    </source>
</evidence>
<evidence type="ECO:0000256" key="1">
    <source>
        <dbReference type="ARBA" id="ARBA00004651"/>
    </source>
</evidence>
<keyword evidence="2" id="KW-0813">Transport</keyword>
<evidence type="ECO:0000256" key="3">
    <source>
        <dbReference type="ARBA" id="ARBA00022449"/>
    </source>
</evidence>
<comment type="subcellular location">
    <subcellularLocation>
        <location evidence="1">Cell membrane</location>
        <topology evidence="1">Multi-pass membrane protein</topology>
    </subcellularLocation>
</comment>
<dbReference type="InterPro" id="IPR018461">
    <property type="entry name" value="Na/H_Antiport_NhaC-like_C"/>
</dbReference>
<feature type="transmembrane region" description="Helical" evidence="9">
    <location>
        <begin position="7"/>
        <end position="27"/>
    </location>
</feature>
<keyword evidence="6 9" id="KW-1133">Transmembrane helix</keyword>
<keyword evidence="5 9" id="KW-0812">Transmembrane</keyword>
<feature type="domain" description="Na+/H+ antiporter NhaC-like C-terminal" evidence="10">
    <location>
        <begin position="19"/>
        <end position="210"/>
    </location>
</feature>
<feature type="transmembrane region" description="Helical" evidence="9">
    <location>
        <begin position="283"/>
        <end position="301"/>
    </location>
</feature>
<evidence type="ECO:0000256" key="8">
    <source>
        <dbReference type="ARBA" id="ARBA00038435"/>
    </source>
</evidence>
<comment type="caution">
    <text evidence="11">The sequence shown here is derived from an EMBL/GenBank/DDBJ whole genome shotgun (WGS) entry which is preliminary data.</text>
</comment>
<organism evidence="11 12">
    <name type="scientific">Vibrio scophthalmi LMG 19158</name>
    <dbReference type="NCBI Taxonomy" id="870967"/>
    <lineage>
        <taxon>Bacteria</taxon>
        <taxon>Pseudomonadati</taxon>
        <taxon>Pseudomonadota</taxon>
        <taxon>Gammaproteobacteria</taxon>
        <taxon>Vibrionales</taxon>
        <taxon>Vibrionaceae</taxon>
        <taxon>Vibrio</taxon>
    </lineage>
</organism>
<feature type="domain" description="Na+/H+ antiporter NhaC-like C-terminal" evidence="10">
    <location>
        <begin position="237"/>
        <end position="423"/>
    </location>
</feature>
<sequence length="436" mass="45556">MTKQSNFVGLLPLIFFIVIYVLTGVYADNFSSMPLLVAFTLSVVVALMIQPKGKKDTFEEKMNIFTKAAGDSDIIMMVLIFLLAGAFYSVTDQMGAVNSIVNFGLSIIPSNMVLVGIFIIGCILSFAMGTSMGAITALAPIGVGVAEQVGGNPALIMATVVGGAMFGDNCSFVSDTTIAACRTQGVTLKEKFKYNFITVLPAIIGTVILLAIIPFGNGAETAVGEYSLINITPYVLIIVAALAGLHVMGVLALGVVAGIVIGFMNGSLDYLSALESVQRGMGWMQNLGMIAIVVSGLVGLMKHYGGIDFLLEKITARSNGAFGGQVGIASLVSLITLATTNNTIGILTAGTIAKDISEKYGINKVQTASLLDICGCAMNGLMPYAGQFLMVAGLAQISPVSVMPYAFYPMLMLVMALISMVYFSKKAAPIAATKAA</sequence>
<dbReference type="PANTHER" id="PTHR33451">
    <property type="entry name" value="MALATE-2H(+)/NA(+)-LACTATE ANTIPORTER"/>
    <property type="match status" value="1"/>
</dbReference>
<evidence type="ECO:0000313" key="11">
    <source>
        <dbReference type="EMBL" id="EGU32623.1"/>
    </source>
</evidence>
<dbReference type="eggNOG" id="COG1757">
    <property type="taxonomic scope" value="Bacteria"/>
</dbReference>
<comment type="similarity">
    <text evidence="8">Belongs to the NhaC Na(+)/H(+) (TC 2.A.35) antiporter family.</text>
</comment>
<dbReference type="Proteomes" id="UP000004349">
    <property type="component" value="Unassembled WGS sequence"/>
</dbReference>
<dbReference type="GO" id="GO:0005886">
    <property type="term" value="C:plasma membrane"/>
    <property type="evidence" value="ECO:0007669"/>
    <property type="project" value="UniProtKB-SubCell"/>
</dbReference>
<evidence type="ECO:0000256" key="6">
    <source>
        <dbReference type="ARBA" id="ARBA00022989"/>
    </source>
</evidence>
<feature type="transmembrane region" description="Helical" evidence="9">
    <location>
        <begin position="235"/>
        <end position="263"/>
    </location>
</feature>
<proteinExistence type="inferred from homology"/>
<dbReference type="InterPro" id="IPR052180">
    <property type="entry name" value="NhaC_Na-H+_Antiporter"/>
</dbReference>
<feature type="transmembrane region" description="Helical" evidence="9">
    <location>
        <begin position="328"/>
        <end position="353"/>
    </location>
</feature>
<gene>
    <name evidence="11" type="ORF">VIS19158_07330</name>
</gene>
<evidence type="ECO:0000256" key="4">
    <source>
        <dbReference type="ARBA" id="ARBA00022475"/>
    </source>
</evidence>
<dbReference type="EMBL" id="AFWE01000183">
    <property type="protein sequence ID" value="EGU32623.1"/>
    <property type="molecule type" value="Genomic_DNA"/>
</dbReference>
<keyword evidence="7 9" id="KW-0472">Membrane</keyword>
<evidence type="ECO:0000256" key="7">
    <source>
        <dbReference type="ARBA" id="ARBA00023136"/>
    </source>
</evidence>